<dbReference type="GO" id="GO:0003677">
    <property type="term" value="F:DNA binding"/>
    <property type="evidence" value="ECO:0007669"/>
    <property type="project" value="InterPro"/>
</dbReference>
<dbReference type="Gene3D" id="3.90.1530.10">
    <property type="entry name" value="Conserved hypothetical protein from pyrococcus furiosus pfu- 392566-001, ParB domain"/>
    <property type="match status" value="1"/>
</dbReference>
<dbReference type="InterPro" id="IPR036086">
    <property type="entry name" value="ParB/Sulfiredoxin_sf"/>
</dbReference>
<dbReference type="PANTHER" id="PTHR33375">
    <property type="entry name" value="CHROMOSOME-PARTITIONING PROTEIN PARB-RELATED"/>
    <property type="match status" value="1"/>
</dbReference>
<dbReference type="GO" id="GO:0005694">
    <property type="term" value="C:chromosome"/>
    <property type="evidence" value="ECO:0007669"/>
    <property type="project" value="TreeGrafter"/>
</dbReference>
<dbReference type="EMBL" id="JAHHHW010000043">
    <property type="protein sequence ID" value="MBW4430961.1"/>
    <property type="molecule type" value="Genomic_DNA"/>
</dbReference>
<reference evidence="4" key="1">
    <citation type="submission" date="2021-05" db="EMBL/GenBank/DDBJ databases">
        <authorList>
            <person name="Pietrasiak N."/>
            <person name="Ward R."/>
            <person name="Stajich J.E."/>
            <person name="Kurbessoian T."/>
        </authorList>
    </citation>
    <scope>NUCLEOTIDE SEQUENCE</scope>
    <source>
        <strain evidence="4">HA4357-MV3</strain>
    </source>
</reference>
<accession>A0A9E3LRB9</accession>
<dbReference type="NCBIfam" id="TIGR00180">
    <property type="entry name" value="parB_part"/>
    <property type="match status" value="1"/>
</dbReference>
<sequence>MAAPKPIGMKQLFSEAGQSQQIHQLKVQIEELETELTQLRSGMLNVEEKAALEEQIKGLTDQLAYSGGVHEIEIQRIKPDPEQPRQTFPLYQLQERAESLRRHGQKTPIVLIPQPQSEYILFDGELRWRAAQLIGWNTLKAVLLPKQQILAAEQVFLGQLVTSIHSQKLHDLDLATALVKLIVYKYPDLKQFQADIPKTLNTAITQLRREQKHLELNQIRLASEQEQQEWLETAGLRKIEELEVITVLLGLQLNPISINNNIFPLMSLASDLKQVIRTEGLESSKARELNKLSAEQLNVDEVKALAIRESITQKVIQSKLSLGDVKRLVNDTLAQYCPKKATQASKIIKLSKTIQDFKVQTADREGLMSLQQILTDKLAEIQQALKQ</sequence>
<protein>
    <submittedName>
        <fullName evidence="4">ParB/RepB/Spo0J family partition protein</fullName>
    </submittedName>
</protein>
<evidence type="ECO:0000313" key="4">
    <source>
        <dbReference type="EMBL" id="MBW4430961.1"/>
    </source>
</evidence>
<dbReference type="InterPro" id="IPR003115">
    <property type="entry name" value="ParB_N"/>
</dbReference>
<feature type="domain" description="ParB-like N-terminal" evidence="3">
    <location>
        <begin position="70"/>
        <end position="164"/>
    </location>
</feature>
<proteinExistence type="inferred from homology"/>
<comment type="caution">
    <text evidence="4">The sequence shown here is derived from an EMBL/GenBank/DDBJ whole genome shotgun (WGS) entry which is preliminary data.</text>
</comment>
<dbReference type="Proteomes" id="UP000813215">
    <property type="component" value="Unassembled WGS sequence"/>
</dbReference>
<gene>
    <name evidence="4" type="ORF">KME28_04290</name>
</gene>
<reference evidence="4" key="2">
    <citation type="journal article" date="2022" name="Microbiol. Resour. Announc.">
        <title>Metagenome Sequencing to Explore Phylogenomics of Terrestrial Cyanobacteria.</title>
        <authorList>
            <person name="Ward R.D."/>
            <person name="Stajich J.E."/>
            <person name="Johansen J.R."/>
            <person name="Huntemann M."/>
            <person name="Clum A."/>
            <person name="Foster B."/>
            <person name="Foster B."/>
            <person name="Roux S."/>
            <person name="Palaniappan K."/>
            <person name="Varghese N."/>
            <person name="Mukherjee S."/>
            <person name="Reddy T.B.K."/>
            <person name="Daum C."/>
            <person name="Copeland A."/>
            <person name="Chen I.A."/>
            <person name="Ivanova N.N."/>
            <person name="Kyrpides N.C."/>
            <person name="Shapiro N."/>
            <person name="Eloe-Fadrosh E.A."/>
            <person name="Pietrasiak N."/>
        </authorList>
    </citation>
    <scope>NUCLEOTIDE SEQUENCE</scope>
    <source>
        <strain evidence="4">HA4357-MV3</strain>
    </source>
</reference>
<dbReference type="InterPro" id="IPR050336">
    <property type="entry name" value="Chromosome_partition/occlusion"/>
</dbReference>
<keyword evidence="2" id="KW-0175">Coiled coil</keyword>
<evidence type="ECO:0000256" key="1">
    <source>
        <dbReference type="ARBA" id="ARBA00006295"/>
    </source>
</evidence>
<evidence type="ECO:0000313" key="5">
    <source>
        <dbReference type="Proteomes" id="UP000813215"/>
    </source>
</evidence>
<dbReference type="SMART" id="SM00470">
    <property type="entry name" value="ParB"/>
    <property type="match status" value="1"/>
</dbReference>
<organism evidence="4 5">
    <name type="scientific">Pelatocladus maniniholoensis HA4357-MV3</name>
    <dbReference type="NCBI Taxonomy" id="1117104"/>
    <lineage>
        <taxon>Bacteria</taxon>
        <taxon>Bacillati</taxon>
        <taxon>Cyanobacteriota</taxon>
        <taxon>Cyanophyceae</taxon>
        <taxon>Nostocales</taxon>
        <taxon>Nostocaceae</taxon>
        <taxon>Pelatocladus</taxon>
    </lineage>
</organism>
<dbReference type="GO" id="GO:0007059">
    <property type="term" value="P:chromosome segregation"/>
    <property type="evidence" value="ECO:0007669"/>
    <property type="project" value="TreeGrafter"/>
</dbReference>
<name>A0A9E3LRB9_9NOST</name>
<dbReference type="Pfam" id="PF02195">
    <property type="entry name" value="ParB_N"/>
    <property type="match status" value="1"/>
</dbReference>
<evidence type="ECO:0000256" key="2">
    <source>
        <dbReference type="SAM" id="Coils"/>
    </source>
</evidence>
<dbReference type="InterPro" id="IPR004437">
    <property type="entry name" value="ParB/RepB/Spo0J"/>
</dbReference>
<comment type="similarity">
    <text evidence="1">Belongs to the ParB family.</text>
</comment>
<feature type="coiled-coil region" evidence="2">
    <location>
        <begin position="15"/>
        <end position="49"/>
    </location>
</feature>
<dbReference type="PANTHER" id="PTHR33375:SF1">
    <property type="entry name" value="CHROMOSOME-PARTITIONING PROTEIN PARB-RELATED"/>
    <property type="match status" value="1"/>
</dbReference>
<dbReference type="AlphaFoldDB" id="A0A9E3LRB9"/>
<evidence type="ECO:0000259" key="3">
    <source>
        <dbReference type="SMART" id="SM00470"/>
    </source>
</evidence>
<dbReference type="SUPFAM" id="SSF110849">
    <property type="entry name" value="ParB/Sulfiredoxin"/>
    <property type="match status" value="1"/>
</dbReference>